<evidence type="ECO:0000256" key="12">
    <source>
        <dbReference type="ARBA" id="ARBA00029757"/>
    </source>
</evidence>
<proteinExistence type="inferred from homology"/>
<comment type="similarity">
    <text evidence="13">Belongs to the LpxK family.</text>
</comment>
<feature type="transmembrane region" description="Helical" evidence="14">
    <location>
        <begin position="12"/>
        <end position="31"/>
    </location>
</feature>
<evidence type="ECO:0000256" key="11">
    <source>
        <dbReference type="ARBA" id="ARBA00023098"/>
    </source>
</evidence>
<dbReference type="AlphaFoldDB" id="A0AA42B7Q5"/>
<dbReference type="EMBL" id="JAMQGP010000003">
    <property type="protein sequence ID" value="MCM2679944.1"/>
    <property type="molecule type" value="Genomic_DNA"/>
</dbReference>
<dbReference type="CDD" id="cd01983">
    <property type="entry name" value="SIMIBI"/>
    <property type="match status" value="1"/>
</dbReference>
<organism evidence="15 16">
    <name type="scientific">Echinimonas agarilytica</name>
    <dbReference type="NCBI Taxonomy" id="1215918"/>
    <lineage>
        <taxon>Bacteria</taxon>
        <taxon>Pseudomonadati</taxon>
        <taxon>Pseudomonadota</taxon>
        <taxon>Gammaproteobacteria</taxon>
        <taxon>Alteromonadales</taxon>
        <taxon>Echinimonadaceae</taxon>
        <taxon>Echinimonas</taxon>
    </lineage>
</organism>
<keyword evidence="14" id="KW-0472">Membrane</keyword>
<dbReference type="HAMAP" id="MF_00409">
    <property type="entry name" value="LpxK"/>
    <property type="match status" value="1"/>
</dbReference>
<evidence type="ECO:0000256" key="7">
    <source>
        <dbReference type="ARBA" id="ARBA00022679"/>
    </source>
</evidence>
<dbReference type="GO" id="GO:0005886">
    <property type="term" value="C:plasma membrane"/>
    <property type="evidence" value="ECO:0007669"/>
    <property type="project" value="TreeGrafter"/>
</dbReference>
<dbReference type="Proteomes" id="UP001165393">
    <property type="component" value="Unassembled WGS sequence"/>
</dbReference>
<evidence type="ECO:0000256" key="1">
    <source>
        <dbReference type="ARBA" id="ARBA00002274"/>
    </source>
</evidence>
<dbReference type="Pfam" id="PF02606">
    <property type="entry name" value="LpxK"/>
    <property type="match status" value="1"/>
</dbReference>
<evidence type="ECO:0000256" key="6">
    <source>
        <dbReference type="ARBA" id="ARBA00022556"/>
    </source>
</evidence>
<reference evidence="15 16" key="1">
    <citation type="journal article" date="2013" name="Antonie Van Leeuwenhoek">
        <title>Echinimonas agarilytica gen. nov., sp. nov., a new gammaproteobacterium isolated from the sea urchin Strongylocentrotus intermedius.</title>
        <authorList>
            <person name="Nedashkovskaya O.I."/>
            <person name="Stenkova A.M."/>
            <person name="Zhukova N.V."/>
            <person name="Van Trappen S."/>
            <person name="Lee J.S."/>
            <person name="Kim S.B."/>
        </authorList>
    </citation>
    <scope>NUCLEOTIDE SEQUENCE [LARGE SCALE GENOMIC DNA]</scope>
    <source>
        <strain evidence="15 16">KMM 6351</strain>
    </source>
</reference>
<keyword evidence="14" id="KW-1133">Transmembrane helix</keyword>
<evidence type="ECO:0000256" key="13">
    <source>
        <dbReference type="HAMAP-Rule" id="MF_00409"/>
    </source>
</evidence>
<evidence type="ECO:0000256" key="3">
    <source>
        <dbReference type="ARBA" id="ARBA00012071"/>
    </source>
</evidence>
<dbReference type="NCBIfam" id="TIGR00682">
    <property type="entry name" value="lpxK"/>
    <property type="match status" value="1"/>
</dbReference>
<keyword evidence="10 13" id="KW-0067">ATP-binding</keyword>
<dbReference type="RefSeq" id="WP_251261354.1">
    <property type="nucleotide sequence ID" value="NZ_JAMQGP010000003.1"/>
</dbReference>
<keyword evidence="6 13" id="KW-0441">Lipid A biosynthesis</keyword>
<dbReference type="GO" id="GO:0009029">
    <property type="term" value="F:lipid-A 4'-kinase activity"/>
    <property type="evidence" value="ECO:0007669"/>
    <property type="project" value="UniProtKB-UniRule"/>
</dbReference>
<keyword evidence="7 13" id="KW-0808">Transferase</keyword>
<comment type="function">
    <text evidence="1 13">Transfers the gamma-phosphate of ATP to the 4'-position of a tetraacyldisaccharide 1-phosphate intermediate (termed DS-1-P) to form tetraacyldisaccharide 1,4'-bis-phosphate (lipid IVA).</text>
</comment>
<keyword evidence="9 13" id="KW-0418">Kinase</keyword>
<gene>
    <name evidence="13 15" type="primary">lpxK</name>
    <name evidence="15" type="ORF">NAF29_09730</name>
</gene>
<dbReference type="PANTHER" id="PTHR42724:SF1">
    <property type="entry name" value="TETRAACYLDISACCHARIDE 4'-KINASE, MITOCHONDRIAL-RELATED"/>
    <property type="match status" value="1"/>
</dbReference>
<comment type="pathway">
    <text evidence="2 13">Glycolipid biosynthesis; lipid IV(A) biosynthesis; lipid IV(A) from (3R)-3-hydroxytetradecanoyl-[acyl-carrier-protein] and UDP-N-acetyl-alpha-D-glucosamine: step 6/6.</text>
</comment>
<evidence type="ECO:0000256" key="14">
    <source>
        <dbReference type="SAM" id="Phobius"/>
    </source>
</evidence>
<keyword evidence="16" id="KW-1185">Reference proteome</keyword>
<evidence type="ECO:0000313" key="15">
    <source>
        <dbReference type="EMBL" id="MCM2679944.1"/>
    </source>
</evidence>
<keyword evidence="11 13" id="KW-0443">Lipid metabolism</keyword>
<keyword evidence="14" id="KW-0812">Transmembrane</keyword>
<dbReference type="GO" id="GO:0009245">
    <property type="term" value="P:lipid A biosynthetic process"/>
    <property type="evidence" value="ECO:0007669"/>
    <property type="project" value="UniProtKB-UniRule"/>
</dbReference>
<dbReference type="InterPro" id="IPR003758">
    <property type="entry name" value="LpxK"/>
</dbReference>
<dbReference type="InterPro" id="IPR027417">
    <property type="entry name" value="P-loop_NTPase"/>
</dbReference>
<dbReference type="SUPFAM" id="SSF52540">
    <property type="entry name" value="P-loop containing nucleoside triphosphate hydrolases"/>
    <property type="match status" value="1"/>
</dbReference>
<evidence type="ECO:0000256" key="10">
    <source>
        <dbReference type="ARBA" id="ARBA00022840"/>
    </source>
</evidence>
<keyword evidence="8 13" id="KW-0547">Nucleotide-binding</keyword>
<comment type="catalytic activity">
    <reaction evidence="13">
        <text>a lipid A disaccharide + ATP = a lipid IVA + ADP + H(+)</text>
        <dbReference type="Rhea" id="RHEA:67840"/>
        <dbReference type="ChEBI" id="CHEBI:15378"/>
        <dbReference type="ChEBI" id="CHEBI:30616"/>
        <dbReference type="ChEBI" id="CHEBI:176343"/>
        <dbReference type="ChEBI" id="CHEBI:176425"/>
        <dbReference type="ChEBI" id="CHEBI:456216"/>
        <dbReference type="EC" id="2.7.1.130"/>
    </reaction>
</comment>
<comment type="caution">
    <text evidence="15">The sequence shown here is derived from an EMBL/GenBank/DDBJ whole genome shotgun (WGS) entry which is preliminary data.</text>
</comment>
<evidence type="ECO:0000256" key="4">
    <source>
        <dbReference type="ARBA" id="ARBA00016436"/>
    </source>
</evidence>
<keyword evidence="5 13" id="KW-0444">Lipid biosynthesis</keyword>
<evidence type="ECO:0000256" key="8">
    <source>
        <dbReference type="ARBA" id="ARBA00022741"/>
    </source>
</evidence>
<dbReference type="GO" id="GO:0005524">
    <property type="term" value="F:ATP binding"/>
    <property type="evidence" value="ECO:0007669"/>
    <property type="project" value="UniProtKB-UniRule"/>
</dbReference>
<name>A0AA42B7Q5_9GAMM</name>
<evidence type="ECO:0000256" key="9">
    <source>
        <dbReference type="ARBA" id="ARBA00022777"/>
    </source>
</evidence>
<evidence type="ECO:0000256" key="5">
    <source>
        <dbReference type="ARBA" id="ARBA00022516"/>
    </source>
</evidence>
<evidence type="ECO:0000256" key="2">
    <source>
        <dbReference type="ARBA" id="ARBA00004870"/>
    </source>
</evidence>
<evidence type="ECO:0000313" key="16">
    <source>
        <dbReference type="Proteomes" id="UP001165393"/>
    </source>
</evidence>
<sequence length="337" mass="36979">MQPIQLAWQQKFSWTLALWPVSLLFSAIAWLRRTLYQKGLLQSYRPSVPVIVVGNITVGGSGKTPTVLWLIELLKSNGYKPAVVSRGYGGKAPHYPFLVTATSQPAECGDEPLLIAKRTNCIVVVDPLRTQAAQKAEQLGCDVIVADDGLQHYALQRDIELVVIDGQRRFGNGYRLPAGPLREGRSRLTSVFACISNGGEAEACEWAMSLIPASQWMNVNSSVTATSASFAGKRILLVAGIGDPTRFFDTAAGLGVSGDTMPLDDHAEISESQYRRWQKDYDVILMTEKDAVKCSQFEASESYYLPVNALIDASHSAKLLSRLQDVVKTLNSHPRDH</sequence>
<feature type="binding site" evidence="13">
    <location>
        <begin position="57"/>
        <end position="64"/>
    </location>
    <ligand>
        <name>ATP</name>
        <dbReference type="ChEBI" id="CHEBI:30616"/>
    </ligand>
</feature>
<protein>
    <recommendedName>
        <fullName evidence="4 13">Tetraacyldisaccharide 4'-kinase</fullName>
        <ecNumber evidence="3 13">2.7.1.130</ecNumber>
    </recommendedName>
    <alternativeName>
        <fullName evidence="12 13">Lipid A 4'-kinase</fullName>
    </alternativeName>
</protein>
<dbReference type="GO" id="GO:0009244">
    <property type="term" value="P:lipopolysaccharide core region biosynthetic process"/>
    <property type="evidence" value="ECO:0007669"/>
    <property type="project" value="TreeGrafter"/>
</dbReference>
<dbReference type="PANTHER" id="PTHR42724">
    <property type="entry name" value="TETRAACYLDISACCHARIDE 4'-KINASE"/>
    <property type="match status" value="1"/>
</dbReference>
<accession>A0AA42B7Q5</accession>
<dbReference type="EC" id="2.7.1.130" evidence="3 13"/>